<dbReference type="PATRIC" id="fig|1230457.4.peg.3247"/>
<gene>
    <name evidence="2" type="ORF">C476_16190</name>
</gene>
<keyword evidence="3" id="KW-1185">Reference proteome</keyword>
<reference evidence="2 3" key="1">
    <citation type="journal article" date="2014" name="PLoS Genet.">
        <title>Phylogenetically driven sequencing of extremely halophilic archaea reveals strategies for static and dynamic osmo-response.</title>
        <authorList>
            <person name="Becker E.A."/>
            <person name="Seitzer P.M."/>
            <person name="Tritt A."/>
            <person name="Larsen D."/>
            <person name="Krusor M."/>
            <person name="Yao A.I."/>
            <person name="Wu D."/>
            <person name="Madern D."/>
            <person name="Eisen J.A."/>
            <person name="Darling A.E."/>
            <person name="Facciotti M.T."/>
        </authorList>
    </citation>
    <scope>NUCLEOTIDE SEQUENCE [LARGE SCALE GENOMIC DNA]</scope>
    <source>
        <strain evidence="2 3">JCM 13563</strain>
    </source>
</reference>
<dbReference type="OrthoDB" id="319934at2157"/>
<dbReference type="InterPro" id="IPR027417">
    <property type="entry name" value="P-loop_NTPase"/>
</dbReference>
<sequence>MSIKRSKPIDRLYEEVAEYDLVIVPDAPLASALNRRLEHPHFGPFAITPRRLAARRRETAEDRLAFLEVISQTDLSWKQASYAIGNVLQCWEYQGSPDAILEYDAFDTPATQTVVDSIKSLETTSRTLTDYQIDREEDDSVAVIGEQQLTNLERSILPAEYDAVDRFCDDSFELPPIRIFDSPAAIVDAVLDTVTPANADDIAVVLDASSEYSPLIESAFDATAIPYYGGPTFTDDQDHRAVIQLLRSTIAGSDTRLKSVKPLLTRLGMTIDVDHDEKRLFEVDDPELEWLRDFCDRAAALTIGDALTAYENRAECTLETFREEVDHLGLLTEPITEETIDRLTFYLETYDVPIDRENEGVLLADAKSASFVDRPVVFYLGLDESWTHTSPERPWVDHDEEFERNLDQFQSLLQSGVDQYYLVQDTAGGTPVTPCLYFEDLLETEFERFSDFDSIRYARTFRSTGAGFDKEPINVETEPETTLSQSSLNSYANCPRDYFFGRLVDNPDKDHFVEGNLFHDFAEFVVNHPAFVDDTVIEEVVDVMIEETRAFHRDVDLATRRTTYRVGLETIVDYLERNAPSDTDFLTPTSGSDNVFAIYFDRPVDSPATERWFEDVDREINGKIDLVQSPTQLVDFKSGSKKSPSQVIKRAAIDPPSDRPNFQALLYLTYYRSQRPNEQLEFTFFHFLETLDDVVTGEGTLDDCLTTVTYRPIPFDEFVQSRAVFDELREAAPNDCNKTFSKTSYENYRAAFDAHQPPRTRDADEMAESPFGNALLERMIEAVGDYKYVTNGCMQAFRHLCGYRKEGYFVEDLDEFERFIDDQLEELNRYRRGESRFPVEGRAGEPNYRYVDNRDMILTTERATDETADETEVSR</sequence>
<accession>M0C367</accession>
<evidence type="ECO:0000313" key="3">
    <source>
        <dbReference type="Proteomes" id="UP000011615"/>
    </source>
</evidence>
<comment type="caution">
    <text evidence="2">The sequence shown here is derived from an EMBL/GenBank/DDBJ whole genome shotgun (WGS) entry which is preliminary data.</text>
</comment>
<dbReference type="AlphaFoldDB" id="M0C367"/>
<evidence type="ECO:0000259" key="1">
    <source>
        <dbReference type="Pfam" id="PF12705"/>
    </source>
</evidence>
<name>M0C367_9EURY</name>
<dbReference type="STRING" id="1230457.C476_16190"/>
<dbReference type="eggNOG" id="arCOG06435">
    <property type="taxonomic scope" value="Archaea"/>
</dbReference>
<dbReference type="SUPFAM" id="SSF52540">
    <property type="entry name" value="P-loop containing nucleoside triphosphate hydrolases"/>
    <property type="match status" value="1"/>
</dbReference>
<dbReference type="InterPro" id="IPR038726">
    <property type="entry name" value="PDDEXK_AddAB-type"/>
</dbReference>
<dbReference type="Proteomes" id="UP000011615">
    <property type="component" value="Unassembled WGS sequence"/>
</dbReference>
<dbReference type="RefSeq" id="WP_008014776.1">
    <property type="nucleotide sequence ID" value="NZ_AOIT01000066.1"/>
</dbReference>
<proteinExistence type="predicted"/>
<feature type="domain" description="PD-(D/E)XK endonuclease-like" evidence="1">
    <location>
        <begin position="482"/>
        <end position="739"/>
    </location>
</feature>
<dbReference type="EMBL" id="AOIT01000066">
    <property type="protein sequence ID" value="ELZ17093.1"/>
    <property type="molecule type" value="Genomic_DNA"/>
</dbReference>
<evidence type="ECO:0000313" key="2">
    <source>
        <dbReference type="EMBL" id="ELZ17093.1"/>
    </source>
</evidence>
<dbReference type="Pfam" id="PF12705">
    <property type="entry name" value="PDDEXK_1"/>
    <property type="match status" value="1"/>
</dbReference>
<protein>
    <recommendedName>
        <fullName evidence="1">PD-(D/E)XK endonuclease-like domain-containing protein</fullName>
    </recommendedName>
</protein>
<organism evidence="2 3">
    <name type="scientific">Natrinema limicola JCM 13563</name>
    <dbReference type="NCBI Taxonomy" id="1230457"/>
    <lineage>
        <taxon>Archaea</taxon>
        <taxon>Methanobacteriati</taxon>
        <taxon>Methanobacteriota</taxon>
        <taxon>Stenosarchaea group</taxon>
        <taxon>Halobacteria</taxon>
        <taxon>Halobacteriales</taxon>
        <taxon>Natrialbaceae</taxon>
        <taxon>Natrinema</taxon>
    </lineage>
</organism>